<dbReference type="RefSeq" id="WP_221188334.1">
    <property type="nucleotide sequence ID" value="NZ_JACHXP010000002.1"/>
</dbReference>
<evidence type="ECO:0000259" key="1">
    <source>
        <dbReference type="SMART" id="SM00382"/>
    </source>
</evidence>
<dbReference type="InterPro" id="IPR027417">
    <property type="entry name" value="P-loop_NTPase"/>
</dbReference>
<dbReference type="SUPFAM" id="SSF52540">
    <property type="entry name" value="P-loop containing nucleoside triphosphate hydrolases"/>
    <property type="match status" value="1"/>
</dbReference>
<accession>A0A839V5H4</accession>
<protein>
    <recommendedName>
        <fullName evidence="1">AAA+ ATPase domain-containing protein</fullName>
    </recommendedName>
</protein>
<dbReference type="AlphaFoldDB" id="A0A839V5H4"/>
<comment type="caution">
    <text evidence="2">The sequence shown here is derived from an EMBL/GenBank/DDBJ whole genome shotgun (WGS) entry which is preliminary data.</text>
</comment>
<dbReference type="SMART" id="SM00382">
    <property type="entry name" value="AAA"/>
    <property type="match status" value="1"/>
</dbReference>
<keyword evidence="3" id="KW-1185">Reference proteome</keyword>
<dbReference type="Proteomes" id="UP000547614">
    <property type="component" value="Unassembled WGS sequence"/>
</dbReference>
<feature type="domain" description="AAA+ ATPase" evidence="1">
    <location>
        <begin position="173"/>
        <end position="362"/>
    </location>
</feature>
<dbReference type="Gene3D" id="3.40.50.300">
    <property type="entry name" value="P-loop containing nucleotide triphosphate hydrolases"/>
    <property type="match status" value="1"/>
</dbReference>
<dbReference type="EMBL" id="JACHXP010000002">
    <property type="protein sequence ID" value="MBB3189248.1"/>
    <property type="molecule type" value="Genomic_DNA"/>
</dbReference>
<dbReference type="InterPro" id="IPR003593">
    <property type="entry name" value="AAA+_ATPase"/>
</dbReference>
<evidence type="ECO:0000313" key="2">
    <source>
        <dbReference type="EMBL" id="MBB3189248.1"/>
    </source>
</evidence>
<gene>
    <name evidence="2" type="ORF">FHR94_000470</name>
</gene>
<evidence type="ECO:0000313" key="3">
    <source>
        <dbReference type="Proteomes" id="UP000547614"/>
    </source>
</evidence>
<reference evidence="2 3" key="1">
    <citation type="submission" date="2020-08" db="EMBL/GenBank/DDBJ databases">
        <title>Genomic Encyclopedia of Type Strains, Phase III (KMG-III): the genomes of soil and plant-associated and newly described type strains.</title>
        <authorList>
            <person name="Whitman W."/>
        </authorList>
    </citation>
    <scope>NUCLEOTIDE SEQUENCE [LARGE SCALE GENOMIC DNA]</scope>
    <source>
        <strain evidence="2 3">CECT 7282</strain>
    </source>
</reference>
<name>A0A839V5H4_9GAMM</name>
<organism evidence="2 3">
    <name type="scientific">Halomonas cerina</name>
    <dbReference type="NCBI Taxonomy" id="447424"/>
    <lineage>
        <taxon>Bacteria</taxon>
        <taxon>Pseudomonadati</taxon>
        <taxon>Pseudomonadota</taxon>
        <taxon>Gammaproteobacteria</taxon>
        <taxon>Oceanospirillales</taxon>
        <taxon>Halomonadaceae</taxon>
        <taxon>Halomonas</taxon>
    </lineage>
</organism>
<proteinExistence type="predicted"/>
<sequence length="453" mass="49588">MTFEGRQQGAALARGDEADAAGDEYAARAPRPGQLADTGLSAPYLADLVAKHLHQNGVLALTELSRRCALAGGIMEEVLALLRDEARIEVRGGGERGNLCFGLTDRGRASALEALARDGYIGPAPVTLDNYTRQAELQGLSRTGVDRDSVHAIFADTVIAPEVLDRLGPALHSGRATFIYGAAGTGKSFIARRLARLLRGQVLVPHAILVAGKAVKVFDAGVHRPVADPASGPERGVLLAQGHDPRYVRCERPLVSVGGELTAEMLEVQYDDATRVHQAPLQLRANNGLLVIDDLGRQRIEPMALFNRWIVPLEERHDYLGLRDGQPFRVPFDVSLVFSTNLHPLDLADPAFMRRIGYKIRFDALSREDYLAIWAQECRSRGLEASPAQAAYVIDELHARFAVPLLPCHPRDLLGLALDYLAYRGEVQLTVEALRWAWQNYFMELGDTEGEAT</sequence>